<dbReference type="AlphaFoldDB" id="A0A238H804"/>
<sequence length="51" mass="5675">MPNGLAVQIIYRNQRAQGEVRLSDAWRVKPSDTLLAELRAAFGESAVEIAY</sequence>
<keyword evidence="2" id="KW-0808">Transferase</keyword>
<organism evidence="2 3">
    <name type="scientific">Burkholderia singularis</name>
    <dbReference type="NCBI Taxonomy" id="1503053"/>
    <lineage>
        <taxon>Bacteria</taxon>
        <taxon>Pseudomonadati</taxon>
        <taxon>Pseudomonadota</taxon>
        <taxon>Betaproteobacteria</taxon>
        <taxon>Burkholderiales</taxon>
        <taxon>Burkholderiaceae</taxon>
        <taxon>Burkholderia</taxon>
        <taxon>pseudomallei group</taxon>
    </lineage>
</organism>
<dbReference type="Proteomes" id="UP000198460">
    <property type="component" value="Unassembled WGS sequence"/>
</dbReference>
<name>A0A238H804_9BURK</name>
<keyword evidence="2" id="KW-0548">Nucleotidyltransferase</keyword>
<dbReference type="GO" id="GO:0003887">
    <property type="term" value="F:DNA-directed DNA polymerase activity"/>
    <property type="evidence" value="ECO:0007669"/>
    <property type="project" value="UniProtKB-EC"/>
</dbReference>
<dbReference type="Pfam" id="PF20914">
    <property type="entry name" value="DNA_pol_IIIA_C"/>
    <property type="match status" value="1"/>
</dbReference>
<dbReference type="InterPro" id="IPR048472">
    <property type="entry name" value="DNA_pol_IIIA_C"/>
</dbReference>
<dbReference type="EMBL" id="FXAN01000069">
    <property type="protein sequence ID" value="SMG01225.1"/>
    <property type="molecule type" value="Genomic_DNA"/>
</dbReference>
<evidence type="ECO:0000313" key="2">
    <source>
        <dbReference type="EMBL" id="SMG01225.1"/>
    </source>
</evidence>
<protein>
    <submittedName>
        <fullName evidence="2">DNA polymerase III alpha subunit</fullName>
        <ecNumber evidence="2">2.7.7.7</ecNumber>
    </submittedName>
</protein>
<evidence type="ECO:0000313" key="3">
    <source>
        <dbReference type="Proteomes" id="UP000198460"/>
    </source>
</evidence>
<accession>A0A238H804</accession>
<dbReference type="EC" id="2.7.7.7" evidence="2"/>
<feature type="domain" description="DNA polymerase III subunit alpha C-terminal" evidence="1">
    <location>
        <begin position="7"/>
        <end position="43"/>
    </location>
</feature>
<evidence type="ECO:0000259" key="1">
    <source>
        <dbReference type="Pfam" id="PF20914"/>
    </source>
</evidence>
<reference evidence="2 3" key="1">
    <citation type="submission" date="2017-04" db="EMBL/GenBank/DDBJ databases">
        <authorList>
            <person name="Afonso C.L."/>
            <person name="Miller P.J."/>
            <person name="Scott M.A."/>
            <person name="Spackman E."/>
            <person name="Goraichik I."/>
            <person name="Dimitrov K.M."/>
            <person name="Suarez D.L."/>
            <person name="Swayne D.E."/>
        </authorList>
    </citation>
    <scope>NUCLEOTIDE SEQUENCE [LARGE SCALE GENOMIC DNA]</scope>
    <source>
        <strain evidence="2">LMG 28154</strain>
    </source>
</reference>
<gene>
    <name evidence="2" type="ORF">BSIN_4259</name>
</gene>
<proteinExistence type="predicted"/>